<accession>A0ABU2NKP1</accession>
<gene>
    <name evidence="2" type="ORF">RM572_00910</name>
</gene>
<feature type="compositionally biased region" description="Basic and acidic residues" evidence="1">
    <location>
        <begin position="1"/>
        <end position="14"/>
    </location>
</feature>
<proteinExistence type="predicted"/>
<organism evidence="2 3">
    <name type="scientific">Streptomyces hazeniae</name>
    <dbReference type="NCBI Taxonomy" id="3075538"/>
    <lineage>
        <taxon>Bacteria</taxon>
        <taxon>Bacillati</taxon>
        <taxon>Actinomycetota</taxon>
        <taxon>Actinomycetes</taxon>
        <taxon>Kitasatosporales</taxon>
        <taxon>Streptomycetaceae</taxon>
        <taxon>Streptomyces</taxon>
    </lineage>
</organism>
<evidence type="ECO:0000313" key="3">
    <source>
        <dbReference type="Proteomes" id="UP001183414"/>
    </source>
</evidence>
<dbReference type="EMBL" id="JAVREQ010000001">
    <property type="protein sequence ID" value="MDT0377335.1"/>
    <property type="molecule type" value="Genomic_DNA"/>
</dbReference>
<feature type="region of interest" description="Disordered" evidence="1">
    <location>
        <begin position="1"/>
        <end position="30"/>
    </location>
</feature>
<evidence type="ECO:0000313" key="2">
    <source>
        <dbReference type="EMBL" id="MDT0377335.1"/>
    </source>
</evidence>
<name>A0ABU2NKP1_9ACTN</name>
<feature type="compositionally biased region" description="Low complexity" evidence="1">
    <location>
        <begin position="19"/>
        <end position="30"/>
    </location>
</feature>
<comment type="caution">
    <text evidence="2">The sequence shown here is derived from an EMBL/GenBank/DDBJ whole genome shotgun (WGS) entry which is preliminary data.</text>
</comment>
<protein>
    <submittedName>
        <fullName evidence="2">Peptidase inhibitor family I36 protein</fullName>
    </submittedName>
</protein>
<evidence type="ECO:0000256" key="1">
    <source>
        <dbReference type="SAM" id="MobiDB-lite"/>
    </source>
</evidence>
<reference evidence="3" key="1">
    <citation type="submission" date="2023-07" db="EMBL/GenBank/DDBJ databases">
        <title>30 novel species of actinomycetes from the DSMZ collection.</title>
        <authorList>
            <person name="Nouioui I."/>
        </authorList>
    </citation>
    <scope>NUCLEOTIDE SEQUENCE [LARGE SCALE GENOMIC DNA]</scope>
    <source>
        <strain evidence="3">DSM 42041</strain>
    </source>
</reference>
<dbReference type="Pfam" id="PF03995">
    <property type="entry name" value="Inhibitor_I36"/>
    <property type="match status" value="1"/>
</dbReference>
<keyword evidence="3" id="KW-1185">Reference proteome</keyword>
<dbReference type="Proteomes" id="UP001183414">
    <property type="component" value="Unassembled WGS sequence"/>
</dbReference>
<sequence length="162" mass="17003">MSAERPSDRDDPAVRHRAAPSGTSAAPAAPRGIAVTVRRKAARAAALLPALALALGAAPAAASGDTSRPVLGDCGAGELCLWENPDFTGKRLAFELAGTPIESCVVLPPGHTADAYANRTGRPVTLYQSRECGTTGEFHTHPSGSWTPRSAYQVRAFKIWER</sequence>